<comment type="caution">
    <text evidence="2">The sequence shown here is derived from an EMBL/GenBank/DDBJ whole genome shotgun (WGS) entry which is preliminary data.</text>
</comment>
<dbReference type="EMBL" id="JARBHA010000004">
    <property type="protein sequence ID" value="KAJ9703510.1"/>
    <property type="molecule type" value="Genomic_DNA"/>
</dbReference>
<evidence type="ECO:0000313" key="3">
    <source>
        <dbReference type="Proteomes" id="UP001168098"/>
    </source>
</evidence>
<evidence type="ECO:0000313" key="2">
    <source>
        <dbReference type="EMBL" id="KAJ9703510.1"/>
    </source>
</evidence>
<dbReference type="AlphaFoldDB" id="A0AA39E1T4"/>
<sequence>MATIHRGSRNGTPGNNRKWESSTGWSFFDSLQIPSILIWSTLSSKVKRASSLLDRPHYFHAGSSHLPAYELNLPWTSSGNPVITSHDASLKG</sequence>
<protein>
    <submittedName>
        <fullName evidence="2">Uncharacterized protein</fullName>
    </submittedName>
</protein>
<keyword evidence="3" id="KW-1185">Reference proteome</keyword>
<feature type="compositionally biased region" description="Polar residues" evidence="1">
    <location>
        <begin position="9"/>
        <end position="22"/>
    </location>
</feature>
<reference evidence="2 3" key="1">
    <citation type="journal article" date="2023" name="BMC Biotechnol.">
        <title>Vitis rotundifolia cv Carlos genome sequencing.</title>
        <authorList>
            <person name="Huff M."/>
            <person name="Hulse-Kemp A."/>
            <person name="Scheffler B."/>
            <person name="Youngblood R."/>
            <person name="Simpson S."/>
            <person name="Babiker E."/>
            <person name="Staton M."/>
        </authorList>
    </citation>
    <scope>NUCLEOTIDE SEQUENCE [LARGE SCALE GENOMIC DNA]</scope>
    <source>
        <tissue evidence="2">Leaf</tissue>
    </source>
</reference>
<accession>A0AA39E1T4</accession>
<name>A0AA39E1T4_VITRO</name>
<dbReference type="Proteomes" id="UP001168098">
    <property type="component" value="Unassembled WGS sequence"/>
</dbReference>
<feature type="region of interest" description="Disordered" evidence="1">
    <location>
        <begin position="1"/>
        <end position="22"/>
    </location>
</feature>
<proteinExistence type="predicted"/>
<organism evidence="2 3">
    <name type="scientific">Vitis rotundifolia</name>
    <name type="common">Muscadine grape</name>
    <dbReference type="NCBI Taxonomy" id="103349"/>
    <lineage>
        <taxon>Eukaryota</taxon>
        <taxon>Viridiplantae</taxon>
        <taxon>Streptophyta</taxon>
        <taxon>Embryophyta</taxon>
        <taxon>Tracheophyta</taxon>
        <taxon>Spermatophyta</taxon>
        <taxon>Magnoliopsida</taxon>
        <taxon>eudicotyledons</taxon>
        <taxon>Gunneridae</taxon>
        <taxon>Pentapetalae</taxon>
        <taxon>rosids</taxon>
        <taxon>Vitales</taxon>
        <taxon>Vitaceae</taxon>
        <taxon>Viteae</taxon>
        <taxon>Vitis</taxon>
    </lineage>
</organism>
<evidence type="ECO:0000256" key="1">
    <source>
        <dbReference type="SAM" id="MobiDB-lite"/>
    </source>
</evidence>
<gene>
    <name evidence="2" type="ORF">PVL29_005029</name>
</gene>